<dbReference type="InterPro" id="IPR006143">
    <property type="entry name" value="RND_pump_MFP"/>
</dbReference>
<reference evidence="5 6" key="1">
    <citation type="submission" date="2024-09" db="EMBL/GenBank/DDBJ databases">
        <authorList>
            <person name="Zhang Z.-H."/>
        </authorList>
    </citation>
    <scope>NUCLEOTIDE SEQUENCE [LARGE SCALE GENOMIC DNA]</scope>
    <source>
        <strain evidence="5 6">HHTR114</strain>
    </source>
</reference>
<gene>
    <name evidence="5" type="ORF">ACFMB1_06450</name>
</gene>
<dbReference type="Pfam" id="PF25917">
    <property type="entry name" value="BSH_RND"/>
    <property type="match status" value="1"/>
</dbReference>
<feature type="domain" description="CusB-like beta-barrel" evidence="4">
    <location>
        <begin position="215"/>
        <end position="288"/>
    </location>
</feature>
<dbReference type="RefSeq" id="WP_379879495.1">
    <property type="nucleotide sequence ID" value="NZ_JBHPON010000001.1"/>
</dbReference>
<dbReference type="PANTHER" id="PTHR30469">
    <property type="entry name" value="MULTIDRUG RESISTANCE PROTEIN MDTA"/>
    <property type="match status" value="1"/>
</dbReference>
<sequence>MKLPGSLAAGALIGLVIGAAATAFVLSGRESDGASAGGAPGASAAGGPGRGAYAPAVSVAAAQAAAVGKTLDVIGEGRSLKSVALTSEATGIVTEVNIAPGKQVAKGDVLLRLDDEQQRIALERAKAQYPIAKQNAERYEDLLNTEAASELEAEAAFNNYKTIEADLRAAQFAVQQRTIRAPFDGVIGLTEIEAGDYVRAGDMVTTLDDTSSVIIEFAIPQEAARAVEIGQPVTAQLASGGSAPHEGVISAIDSRVAAETRTLKVEATFANDDNALLPGAIFSVSTTSRGEPAVSIPGLAIQWDREGPFVWKRSAEGVAMRVNVSILQRTDDVVLVAGDIHPGEVVVWEGADRVRSGVPLPGLTTQNPVSTGAGATNAAGPGAAGGSE</sequence>
<dbReference type="InterPro" id="IPR058792">
    <property type="entry name" value="Beta-barrel_RND_2"/>
</dbReference>
<comment type="similarity">
    <text evidence="1">Belongs to the membrane fusion protein (MFP) (TC 8.A.1) family.</text>
</comment>
<proteinExistence type="inferred from homology"/>
<feature type="domain" description="Multidrug resistance protein MdtA-like barrel-sandwich hybrid" evidence="3">
    <location>
        <begin position="83"/>
        <end position="203"/>
    </location>
</feature>
<comment type="caution">
    <text evidence="5">The sequence shown here is derived from an EMBL/GenBank/DDBJ whole genome shotgun (WGS) entry which is preliminary data.</text>
</comment>
<evidence type="ECO:0000256" key="2">
    <source>
        <dbReference type="SAM" id="MobiDB-lite"/>
    </source>
</evidence>
<dbReference type="Gene3D" id="2.40.30.170">
    <property type="match status" value="1"/>
</dbReference>
<evidence type="ECO:0000313" key="5">
    <source>
        <dbReference type="EMBL" id="MFC6035177.1"/>
    </source>
</evidence>
<protein>
    <submittedName>
        <fullName evidence="5">Efflux RND transporter periplasmic adaptor subunit</fullName>
    </submittedName>
</protein>
<evidence type="ECO:0000259" key="3">
    <source>
        <dbReference type="Pfam" id="PF25917"/>
    </source>
</evidence>
<organism evidence="5 6">
    <name type="scientific">Hyphococcus aureus</name>
    <dbReference type="NCBI Taxonomy" id="2666033"/>
    <lineage>
        <taxon>Bacteria</taxon>
        <taxon>Pseudomonadati</taxon>
        <taxon>Pseudomonadota</taxon>
        <taxon>Alphaproteobacteria</taxon>
        <taxon>Parvularculales</taxon>
        <taxon>Parvularculaceae</taxon>
        <taxon>Hyphococcus</taxon>
    </lineage>
</organism>
<dbReference type="EMBL" id="JBHPON010000001">
    <property type="protein sequence ID" value="MFC6035177.1"/>
    <property type="molecule type" value="Genomic_DNA"/>
</dbReference>
<dbReference type="SUPFAM" id="SSF111369">
    <property type="entry name" value="HlyD-like secretion proteins"/>
    <property type="match status" value="1"/>
</dbReference>
<accession>A0ABW1KWZ6</accession>
<evidence type="ECO:0000256" key="1">
    <source>
        <dbReference type="ARBA" id="ARBA00009477"/>
    </source>
</evidence>
<dbReference type="Gene3D" id="2.40.50.100">
    <property type="match status" value="1"/>
</dbReference>
<keyword evidence="6" id="KW-1185">Reference proteome</keyword>
<dbReference type="InterPro" id="IPR058625">
    <property type="entry name" value="MdtA-like_BSH"/>
</dbReference>
<dbReference type="Gene3D" id="2.40.420.20">
    <property type="match status" value="1"/>
</dbReference>
<name>A0ABW1KWZ6_9PROT</name>
<dbReference type="Pfam" id="PF25954">
    <property type="entry name" value="Beta-barrel_RND_2"/>
    <property type="match status" value="1"/>
</dbReference>
<dbReference type="Gene3D" id="1.10.287.470">
    <property type="entry name" value="Helix hairpin bin"/>
    <property type="match status" value="1"/>
</dbReference>
<feature type="compositionally biased region" description="Low complexity" evidence="2">
    <location>
        <begin position="372"/>
        <end position="381"/>
    </location>
</feature>
<dbReference type="Proteomes" id="UP001596116">
    <property type="component" value="Unassembled WGS sequence"/>
</dbReference>
<dbReference type="PANTHER" id="PTHR30469:SF11">
    <property type="entry name" value="BLL4320 PROTEIN"/>
    <property type="match status" value="1"/>
</dbReference>
<evidence type="ECO:0000259" key="4">
    <source>
        <dbReference type="Pfam" id="PF25954"/>
    </source>
</evidence>
<dbReference type="NCBIfam" id="TIGR01730">
    <property type="entry name" value="RND_mfp"/>
    <property type="match status" value="1"/>
</dbReference>
<feature type="region of interest" description="Disordered" evidence="2">
    <location>
        <begin position="359"/>
        <end position="388"/>
    </location>
</feature>
<evidence type="ECO:0000313" key="6">
    <source>
        <dbReference type="Proteomes" id="UP001596116"/>
    </source>
</evidence>